<evidence type="ECO:0000259" key="3">
    <source>
        <dbReference type="Pfam" id="PF17782"/>
    </source>
</evidence>
<evidence type="ECO:0000259" key="2">
    <source>
        <dbReference type="Pfam" id="PF02481"/>
    </source>
</evidence>
<proteinExistence type="inferred from homology"/>
<evidence type="ECO:0000313" key="5">
    <source>
        <dbReference type="Proteomes" id="UP000092164"/>
    </source>
</evidence>
<feature type="domain" description="Smf/DprA SLOG" evidence="2">
    <location>
        <begin position="88"/>
        <end position="294"/>
    </location>
</feature>
<dbReference type="InterPro" id="IPR010994">
    <property type="entry name" value="RuvA_2-like"/>
</dbReference>
<evidence type="ECO:0000256" key="1">
    <source>
        <dbReference type="ARBA" id="ARBA00006525"/>
    </source>
</evidence>
<sequence>MKTTQHTADELIAILRLQHVPNIGDILAKKLISHCGSPLAIFEDKQRNLLKIDGIGTHTIKHLFDTEHLEAAQAEYNYIIKNDIECAYFLDSSYPNYLKHCIDGPILLFKKGNIDLSNRKIISVVGTRNITSYGAAFCEKFIEDIAPLNPIIISGFAYGVDICIQKEAIKHGLQTIGCLAHGLNQIYPKVHAKYQADVLKNGGFYTEFWSTSNPERENFLKRNRIIAGVSEATVVVESAEKGGSLVTADIANSYNRDVFAVPGRTTDKYSLGCNNLIKQQKAHVMTSAADLIYLLDWDIEQKASKNIQKQLFIELSETEQGIYNYLQNNGKQLLDSIALDCKLPIFKTSSTLLNMEMKGVIRPLPGKLFEVI</sequence>
<dbReference type="Pfam" id="PF02481">
    <property type="entry name" value="DNA_processg_A"/>
    <property type="match status" value="1"/>
</dbReference>
<evidence type="ECO:0000313" key="4">
    <source>
        <dbReference type="EMBL" id="OBR41888.1"/>
    </source>
</evidence>
<gene>
    <name evidence="4" type="ORF">A9200_00415</name>
</gene>
<dbReference type="InterPro" id="IPR057666">
    <property type="entry name" value="DrpA_SLOG"/>
</dbReference>
<dbReference type="Gene3D" id="3.40.50.450">
    <property type="match status" value="1"/>
</dbReference>
<protein>
    <submittedName>
        <fullName evidence="4">DNA protecting protein DprA</fullName>
    </submittedName>
</protein>
<dbReference type="PANTHER" id="PTHR43022">
    <property type="entry name" value="PROTEIN SMF"/>
    <property type="match status" value="1"/>
</dbReference>
<comment type="similarity">
    <text evidence="1">Belongs to the DprA/Smf family.</text>
</comment>
<dbReference type="InterPro" id="IPR003488">
    <property type="entry name" value="DprA"/>
</dbReference>
<dbReference type="Pfam" id="PF17782">
    <property type="entry name" value="WHD_DprA"/>
    <property type="match status" value="1"/>
</dbReference>
<dbReference type="SUPFAM" id="SSF102405">
    <property type="entry name" value="MCP/YpsA-like"/>
    <property type="match status" value="1"/>
</dbReference>
<dbReference type="EMBL" id="LZFP01000001">
    <property type="protein sequence ID" value="OBR41888.1"/>
    <property type="molecule type" value="Genomic_DNA"/>
</dbReference>
<dbReference type="AlphaFoldDB" id="A0A1B7ZEB2"/>
<organism evidence="4 5">
    <name type="scientific">Maribacter hydrothermalis</name>
    <dbReference type="NCBI Taxonomy" id="1836467"/>
    <lineage>
        <taxon>Bacteria</taxon>
        <taxon>Pseudomonadati</taxon>
        <taxon>Bacteroidota</taxon>
        <taxon>Flavobacteriia</taxon>
        <taxon>Flavobacteriales</taxon>
        <taxon>Flavobacteriaceae</taxon>
        <taxon>Maribacter</taxon>
    </lineage>
</organism>
<dbReference type="OrthoDB" id="9785707at2"/>
<dbReference type="GO" id="GO:0009294">
    <property type="term" value="P:DNA-mediated transformation"/>
    <property type="evidence" value="ECO:0007669"/>
    <property type="project" value="InterPro"/>
</dbReference>
<accession>A0A1B7ZEB2</accession>
<feature type="domain" description="DprA winged helix" evidence="3">
    <location>
        <begin position="315"/>
        <end position="367"/>
    </location>
</feature>
<keyword evidence="5" id="KW-1185">Reference proteome</keyword>
<name>A0A1B7ZEB2_9FLAO</name>
<dbReference type="Proteomes" id="UP000092164">
    <property type="component" value="Unassembled WGS sequence"/>
</dbReference>
<comment type="caution">
    <text evidence="4">The sequence shown here is derived from an EMBL/GenBank/DDBJ whole genome shotgun (WGS) entry which is preliminary data.</text>
</comment>
<dbReference type="KEGG" id="mart:BTR34_08770"/>
<reference evidence="5" key="1">
    <citation type="submission" date="2016-06" db="EMBL/GenBank/DDBJ databases">
        <authorList>
            <person name="Zhan P."/>
        </authorList>
    </citation>
    <scope>NUCLEOTIDE SEQUENCE [LARGE SCALE GENOMIC DNA]</scope>
    <source>
        <strain evidence="5">T28</strain>
    </source>
</reference>
<dbReference type="RefSeq" id="WP_068480272.1">
    <property type="nucleotide sequence ID" value="NZ_CP018760.1"/>
</dbReference>
<dbReference type="PANTHER" id="PTHR43022:SF1">
    <property type="entry name" value="PROTEIN SMF"/>
    <property type="match status" value="1"/>
</dbReference>
<dbReference type="NCBIfam" id="TIGR00732">
    <property type="entry name" value="dprA"/>
    <property type="match status" value="1"/>
</dbReference>
<dbReference type="InterPro" id="IPR041614">
    <property type="entry name" value="DprA_WH"/>
</dbReference>
<dbReference type="SUPFAM" id="SSF47781">
    <property type="entry name" value="RuvA domain 2-like"/>
    <property type="match status" value="1"/>
</dbReference>
<dbReference type="STRING" id="1836467.BTR34_08770"/>